<feature type="domain" description="AAA+ ATPase" evidence="3">
    <location>
        <begin position="237"/>
        <end position="363"/>
    </location>
</feature>
<dbReference type="CDD" id="cd19481">
    <property type="entry name" value="RecA-like_protease"/>
    <property type="match status" value="1"/>
</dbReference>
<evidence type="ECO:0000256" key="2">
    <source>
        <dbReference type="SAM" id="MobiDB-lite"/>
    </source>
</evidence>
<dbReference type="Pfam" id="PF00004">
    <property type="entry name" value="AAA"/>
    <property type="match status" value="1"/>
</dbReference>
<dbReference type="GO" id="GO:1990275">
    <property type="term" value="F:preribosome binding"/>
    <property type="evidence" value="ECO:0007669"/>
    <property type="project" value="TreeGrafter"/>
</dbReference>
<feature type="region of interest" description="Disordered" evidence="2">
    <location>
        <begin position="497"/>
        <end position="523"/>
    </location>
</feature>
<proteinExistence type="inferred from homology"/>
<dbReference type="SMART" id="SM00382">
    <property type="entry name" value="AAA"/>
    <property type="match status" value="1"/>
</dbReference>
<dbReference type="EMBL" id="BPQB01000001">
    <property type="protein sequence ID" value="GJE84991.1"/>
    <property type="molecule type" value="Genomic_DNA"/>
</dbReference>
<dbReference type="SUPFAM" id="SSF52540">
    <property type="entry name" value="P-loop containing nucleoside triphosphate hydrolases"/>
    <property type="match status" value="1"/>
</dbReference>
<reference evidence="4 5" key="1">
    <citation type="submission" date="2021-08" db="EMBL/GenBank/DDBJ databases">
        <title>Draft Genome Sequence of Phanerochaete sordida strain YK-624.</title>
        <authorList>
            <person name="Mori T."/>
            <person name="Dohra H."/>
            <person name="Suzuki T."/>
            <person name="Kawagishi H."/>
            <person name="Hirai H."/>
        </authorList>
    </citation>
    <scope>NUCLEOTIDE SEQUENCE [LARGE SCALE GENOMIC DNA]</scope>
    <source>
        <strain evidence="4 5">YK-624</strain>
    </source>
</reference>
<dbReference type="GO" id="GO:0042254">
    <property type="term" value="P:ribosome biogenesis"/>
    <property type="evidence" value="ECO:0007669"/>
    <property type="project" value="TreeGrafter"/>
</dbReference>
<comment type="caution">
    <text evidence="4">The sequence shown here is derived from an EMBL/GenBank/DDBJ whole genome shotgun (WGS) entry which is preliminary data.</text>
</comment>
<dbReference type="InterPro" id="IPR003959">
    <property type="entry name" value="ATPase_AAA_core"/>
</dbReference>
<dbReference type="PANTHER" id="PTHR23077:SF132">
    <property type="entry name" value="ATP-DEPENDENT ZN PROTEASE"/>
    <property type="match status" value="1"/>
</dbReference>
<comment type="similarity">
    <text evidence="1">Belongs to the AAA ATPase family.</text>
</comment>
<evidence type="ECO:0000259" key="3">
    <source>
        <dbReference type="SMART" id="SM00382"/>
    </source>
</evidence>
<dbReference type="AlphaFoldDB" id="A0A9P3FYP5"/>
<evidence type="ECO:0000313" key="4">
    <source>
        <dbReference type="EMBL" id="GJE84991.1"/>
    </source>
</evidence>
<gene>
    <name evidence="4" type="ORF">PsYK624_010680</name>
</gene>
<dbReference type="GO" id="GO:0005634">
    <property type="term" value="C:nucleus"/>
    <property type="evidence" value="ECO:0007669"/>
    <property type="project" value="TreeGrafter"/>
</dbReference>
<name>A0A9P3FYP5_9APHY</name>
<dbReference type="InterPro" id="IPR027417">
    <property type="entry name" value="P-loop_NTPase"/>
</dbReference>
<organism evidence="4 5">
    <name type="scientific">Phanerochaete sordida</name>
    <dbReference type="NCBI Taxonomy" id="48140"/>
    <lineage>
        <taxon>Eukaryota</taxon>
        <taxon>Fungi</taxon>
        <taxon>Dikarya</taxon>
        <taxon>Basidiomycota</taxon>
        <taxon>Agaricomycotina</taxon>
        <taxon>Agaricomycetes</taxon>
        <taxon>Polyporales</taxon>
        <taxon>Phanerochaetaceae</taxon>
        <taxon>Phanerochaete</taxon>
    </lineage>
</organism>
<evidence type="ECO:0000313" key="5">
    <source>
        <dbReference type="Proteomes" id="UP000703269"/>
    </source>
</evidence>
<sequence length="540" mass="61218">MASSFNDAFVVISTREEDFSRPTLPTPPVEKLPPGKDPLYKPWLDHGNAKFEDPVGFAVRKLRELHPKASIVPFTWGIDLFGFPRAYLQPISPPELITNAMYFPLARRMGENAGVLVNSVRFGAFSVAWENWDFTFYTMQYLHGPFEQSQNFLLFEGNEEPARALLAAAGSYTQSLHEEIFVFDSGFWQKDHKLWLEVQKANWDDVILKDEFKKGLQKDVFGFFDSEDMYHDLGIPWKRGIIMHGPPGNGKTISMKAIMKQADENNYAPLYVRSFRSWKGDEGAMVDVFEHARRMAPCVVILEDLDSLINPSNRSFFLNQLDGLDSNDGLLVIGTTNHLENIDPSLRNRPSRFDRKFKFDNPDSEERKLYVQYWQHKLSPNKEIDFPESLADEIVDTTDKFSFAFLKEAFVSALVTLAGYEGDKKPTFASEIKEQISALRKQLNNDASDAQGDALSVPGAWTGAASRAPQPDAFARVDRRRFESGSERIWVAGNVDPSRFQRRGGMPGEMPTGGDEEPRDGRDMRSRALHAAALGRSFLF</sequence>
<protein>
    <submittedName>
        <fullName evidence="4">P-loop containing nucleoside triphosphate hydrolase protein</fullName>
    </submittedName>
</protein>
<dbReference type="GO" id="GO:0005524">
    <property type="term" value="F:ATP binding"/>
    <property type="evidence" value="ECO:0007669"/>
    <property type="project" value="UniProtKB-KW"/>
</dbReference>
<dbReference type="Gene3D" id="3.40.50.300">
    <property type="entry name" value="P-loop containing nucleotide triphosphate hydrolases"/>
    <property type="match status" value="1"/>
</dbReference>
<dbReference type="InterPro" id="IPR003960">
    <property type="entry name" value="ATPase_AAA_CS"/>
</dbReference>
<dbReference type="Proteomes" id="UP000703269">
    <property type="component" value="Unassembled WGS sequence"/>
</dbReference>
<evidence type="ECO:0000256" key="1">
    <source>
        <dbReference type="RuleBase" id="RU003651"/>
    </source>
</evidence>
<dbReference type="PANTHER" id="PTHR23077">
    <property type="entry name" value="AAA-FAMILY ATPASE"/>
    <property type="match status" value="1"/>
</dbReference>
<keyword evidence="4" id="KW-0378">Hydrolase</keyword>
<dbReference type="InterPro" id="IPR050168">
    <property type="entry name" value="AAA_ATPase_domain"/>
</dbReference>
<accession>A0A9P3FYP5</accession>
<dbReference type="PROSITE" id="PS00674">
    <property type="entry name" value="AAA"/>
    <property type="match status" value="1"/>
</dbReference>
<dbReference type="InterPro" id="IPR003593">
    <property type="entry name" value="AAA+_ATPase"/>
</dbReference>
<keyword evidence="1" id="KW-0547">Nucleotide-binding</keyword>
<dbReference type="GO" id="GO:0003723">
    <property type="term" value="F:RNA binding"/>
    <property type="evidence" value="ECO:0007669"/>
    <property type="project" value="TreeGrafter"/>
</dbReference>
<keyword evidence="1" id="KW-0067">ATP-binding</keyword>
<dbReference type="OrthoDB" id="2115716at2759"/>
<keyword evidence="5" id="KW-1185">Reference proteome</keyword>
<dbReference type="GO" id="GO:0016887">
    <property type="term" value="F:ATP hydrolysis activity"/>
    <property type="evidence" value="ECO:0007669"/>
    <property type="project" value="InterPro"/>
</dbReference>